<accession>K5VTS7</accession>
<name>K5VTS7_PHACS</name>
<reference evidence="1 2" key="1">
    <citation type="journal article" date="2012" name="BMC Genomics">
        <title>Comparative genomics of the white-rot fungi, Phanerochaete carnosa and P. chrysosporium, to elucidate the genetic basis of the distinct wood types they colonize.</title>
        <authorList>
            <person name="Suzuki H."/>
            <person name="MacDonald J."/>
            <person name="Syed K."/>
            <person name="Salamov A."/>
            <person name="Hori C."/>
            <person name="Aerts A."/>
            <person name="Henrissat B."/>
            <person name="Wiebenga A."/>
            <person name="vanKuyk P.A."/>
            <person name="Barry K."/>
            <person name="Lindquist E."/>
            <person name="LaButti K."/>
            <person name="Lapidus A."/>
            <person name="Lucas S."/>
            <person name="Coutinho P."/>
            <person name="Gong Y."/>
            <person name="Samejima M."/>
            <person name="Mahadevan R."/>
            <person name="Abou-Zaid M."/>
            <person name="de Vries R.P."/>
            <person name="Igarashi K."/>
            <person name="Yadav J.S."/>
            <person name="Grigoriev I.V."/>
            <person name="Master E.R."/>
        </authorList>
    </citation>
    <scope>NUCLEOTIDE SEQUENCE [LARGE SCALE GENOMIC DNA]</scope>
    <source>
        <strain evidence="1 2">HHB-10118-sp</strain>
    </source>
</reference>
<dbReference type="KEGG" id="pco:PHACADRAFT_166770"/>
<evidence type="ECO:0000313" key="1">
    <source>
        <dbReference type="EMBL" id="EKM50200.1"/>
    </source>
</evidence>
<keyword evidence="2" id="KW-1185">Reference proteome</keyword>
<dbReference type="EMBL" id="JH930479">
    <property type="protein sequence ID" value="EKM50200.1"/>
    <property type="molecule type" value="Genomic_DNA"/>
</dbReference>
<protein>
    <submittedName>
        <fullName evidence="1">Uncharacterized protein</fullName>
    </submittedName>
</protein>
<dbReference type="Proteomes" id="UP000008370">
    <property type="component" value="Unassembled WGS sequence"/>
</dbReference>
<proteinExistence type="predicted"/>
<evidence type="ECO:0000313" key="2">
    <source>
        <dbReference type="Proteomes" id="UP000008370"/>
    </source>
</evidence>
<organism evidence="1 2">
    <name type="scientific">Phanerochaete carnosa (strain HHB-10118-sp)</name>
    <name type="common">White-rot fungus</name>
    <name type="synonym">Peniophora carnosa</name>
    <dbReference type="NCBI Taxonomy" id="650164"/>
    <lineage>
        <taxon>Eukaryota</taxon>
        <taxon>Fungi</taxon>
        <taxon>Dikarya</taxon>
        <taxon>Basidiomycota</taxon>
        <taxon>Agaricomycotina</taxon>
        <taxon>Agaricomycetes</taxon>
        <taxon>Polyporales</taxon>
        <taxon>Phanerochaetaceae</taxon>
        <taxon>Phanerochaete</taxon>
    </lineage>
</organism>
<dbReference type="InParanoid" id="K5VTS7"/>
<dbReference type="RefSeq" id="XP_007401389.1">
    <property type="nucleotide sequence ID" value="XM_007401327.1"/>
</dbReference>
<dbReference type="AlphaFoldDB" id="K5VTS7"/>
<sequence>MVRSEGSTGDAAVQAFLRSVCPAMESLAPVFVHHGFLGDTQLRNLAKLPKDEQLEFFRCDLGLNALQARVIWFALHNLKDSDC</sequence>
<gene>
    <name evidence="1" type="ORF">PHACADRAFT_166770</name>
</gene>
<dbReference type="HOGENOM" id="CLU_2543321_0_0_1"/>
<dbReference type="GeneID" id="18909355"/>